<name>A0A919P4K1_9CELL</name>
<gene>
    <name evidence="2" type="ORF">Cch01nite_32940</name>
</gene>
<protein>
    <submittedName>
        <fullName evidence="2">Uncharacterized protein</fullName>
    </submittedName>
</protein>
<keyword evidence="1" id="KW-0732">Signal</keyword>
<proteinExistence type="predicted"/>
<keyword evidence="3" id="KW-1185">Reference proteome</keyword>
<comment type="caution">
    <text evidence="2">The sequence shown here is derived from an EMBL/GenBank/DDBJ whole genome shotgun (WGS) entry which is preliminary data.</text>
</comment>
<dbReference type="EMBL" id="BONK01000012">
    <property type="protein sequence ID" value="GIG22570.1"/>
    <property type="molecule type" value="Genomic_DNA"/>
</dbReference>
<reference evidence="2" key="1">
    <citation type="submission" date="2021-01" db="EMBL/GenBank/DDBJ databases">
        <title>Whole genome shotgun sequence of Cellulomonas chitinilytica NBRC 110799.</title>
        <authorList>
            <person name="Komaki H."/>
            <person name="Tamura T."/>
        </authorList>
    </citation>
    <scope>NUCLEOTIDE SEQUENCE</scope>
    <source>
        <strain evidence="2">NBRC 110799</strain>
    </source>
</reference>
<evidence type="ECO:0000256" key="1">
    <source>
        <dbReference type="SAM" id="SignalP"/>
    </source>
</evidence>
<dbReference type="Proteomes" id="UP000632740">
    <property type="component" value="Unassembled WGS sequence"/>
</dbReference>
<dbReference type="RefSeq" id="WP_203757457.1">
    <property type="nucleotide sequence ID" value="NZ_BONK01000012.1"/>
</dbReference>
<organism evidence="2 3">
    <name type="scientific">Cellulomonas chitinilytica</name>
    <dbReference type="NCBI Taxonomy" id="398759"/>
    <lineage>
        <taxon>Bacteria</taxon>
        <taxon>Bacillati</taxon>
        <taxon>Actinomycetota</taxon>
        <taxon>Actinomycetes</taxon>
        <taxon>Micrococcales</taxon>
        <taxon>Cellulomonadaceae</taxon>
        <taxon>Cellulomonas</taxon>
    </lineage>
</organism>
<feature type="signal peptide" evidence="1">
    <location>
        <begin position="1"/>
        <end position="29"/>
    </location>
</feature>
<feature type="chain" id="PRO_5038897628" evidence="1">
    <location>
        <begin position="30"/>
        <end position="137"/>
    </location>
</feature>
<evidence type="ECO:0000313" key="3">
    <source>
        <dbReference type="Proteomes" id="UP000632740"/>
    </source>
</evidence>
<accession>A0A919P4K1</accession>
<dbReference type="AlphaFoldDB" id="A0A919P4K1"/>
<sequence>MSTTQNTKKKRQRAAAVVLLVAGVAGLGAASASQLTVSSSDGVASGTSVPVAGLSGATATVKTVPAGNDAPDASGAVPVDVAITVTAGFGQSGMVYVNDEDGVPFTVGADASTPAIVEVAGLDSHDTLTSIGVVITS</sequence>
<evidence type="ECO:0000313" key="2">
    <source>
        <dbReference type="EMBL" id="GIG22570.1"/>
    </source>
</evidence>